<feature type="non-terminal residue" evidence="2">
    <location>
        <position position="58"/>
    </location>
</feature>
<dbReference type="EMBL" id="PGOL01015085">
    <property type="protein sequence ID" value="PKI31000.1"/>
    <property type="molecule type" value="Genomic_DNA"/>
</dbReference>
<dbReference type="AlphaFoldDB" id="A0A2I0HHL3"/>
<protein>
    <submittedName>
        <fullName evidence="2">Uncharacterized protein</fullName>
    </submittedName>
</protein>
<name>A0A2I0HHL3_PUNGR</name>
<dbReference type="Proteomes" id="UP000233551">
    <property type="component" value="Unassembled WGS sequence"/>
</dbReference>
<gene>
    <name evidence="2" type="ORF">CRG98_048609</name>
</gene>
<proteinExistence type="predicted"/>
<feature type="region of interest" description="Disordered" evidence="1">
    <location>
        <begin position="1"/>
        <end position="21"/>
    </location>
</feature>
<evidence type="ECO:0000313" key="3">
    <source>
        <dbReference type="Proteomes" id="UP000233551"/>
    </source>
</evidence>
<comment type="caution">
    <text evidence="2">The sequence shown here is derived from an EMBL/GenBank/DDBJ whole genome shotgun (WGS) entry which is preliminary data.</text>
</comment>
<evidence type="ECO:0000256" key="1">
    <source>
        <dbReference type="SAM" id="MobiDB-lite"/>
    </source>
</evidence>
<reference evidence="2 3" key="1">
    <citation type="submission" date="2017-11" db="EMBL/GenBank/DDBJ databases">
        <title>De-novo sequencing of pomegranate (Punica granatum L.) genome.</title>
        <authorList>
            <person name="Akparov Z."/>
            <person name="Amiraslanov A."/>
            <person name="Hajiyeva S."/>
            <person name="Abbasov M."/>
            <person name="Kaur K."/>
            <person name="Hamwieh A."/>
            <person name="Solovyev V."/>
            <person name="Salamov A."/>
            <person name="Braich B."/>
            <person name="Kosarev P."/>
            <person name="Mahmoud A."/>
            <person name="Hajiyev E."/>
            <person name="Babayeva S."/>
            <person name="Izzatullayeva V."/>
            <person name="Mammadov A."/>
            <person name="Mammadov A."/>
            <person name="Sharifova S."/>
            <person name="Ojaghi J."/>
            <person name="Eynullazada K."/>
            <person name="Bayramov B."/>
            <person name="Abdulazimova A."/>
            <person name="Shahmuradov I."/>
        </authorList>
    </citation>
    <scope>NUCLEOTIDE SEQUENCE [LARGE SCALE GENOMIC DNA]</scope>
    <source>
        <strain evidence="3">cv. AG2017</strain>
        <tissue evidence="2">Leaf</tissue>
    </source>
</reference>
<keyword evidence="3" id="KW-1185">Reference proteome</keyword>
<organism evidence="2 3">
    <name type="scientific">Punica granatum</name>
    <name type="common">Pomegranate</name>
    <dbReference type="NCBI Taxonomy" id="22663"/>
    <lineage>
        <taxon>Eukaryota</taxon>
        <taxon>Viridiplantae</taxon>
        <taxon>Streptophyta</taxon>
        <taxon>Embryophyta</taxon>
        <taxon>Tracheophyta</taxon>
        <taxon>Spermatophyta</taxon>
        <taxon>Magnoliopsida</taxon>
        <taxon>eudicotyledons</taxon>
        <taxon>Gunneridae</taxon>
        <taxon>Pentapetalae</taxon>
        <taxon>rosids</taxon>
        <taxon>malvids</taxon>
        <taxon>Myrtales</taxon>
        <taxon>Lythraceae</taxon>
        <taxon>Punica</taxon>
    </lineage>
</organism>
<accession>A0A2I0HHL3</accession>
<sequence>MGVTRSGRVYENPEAANKEKTPAATLRIAPEATPIPQKKVTEEEAETFMKIIKASEYK</sequence>
<evidence type="ECO:0000313" key="2">
    <source>
        <dbReference type="EMBL" id="PKI31000.1"/>
    </source>
</evidence>